<evidence type="ECO:0000256" key="5">
    <source>
        <dbReference type="ARBA" id="ARBA00023125"/>
    </source>
</evidence>
<keyword evidence="7" id="KW-0804">Transcription</keyword>
<feature type="region of interest" description="Disordered" evidence="12">
    <location>
        <begin position="1"/>
        <end position="29"/>
    </location>
</feature>
<evidence type="ECO:0000256" key="12">
    <source>
        <dbReference type="SAM" id="MobiDB-lite"/>
    </source>
</evidence>
<name>A0A022RJ86_ERYGU</name>
<dbReference type="InterPro" id="IPR009057">
    <property type="entry name" value="Homeodomain-like_sf"/>
</dbReference>
<dbReference type="PROSITE" id="PS50071">
    <property type="entry name" value="HOMEOBOX_2"/>
    <property type="match status" value="1"/>
</dbReference>
<dbReference type="InterPro" id="IPR023393">
    <property type="entry name" value="START-like_dom_sf"/>
</dbReference>
<dbReference type="PANTHER" id="PTHR45654">
    <property type="entry name" value="HOMEOBOX-LEUCINE ZIPPER PROTEIN MERISTEM L1"/>
    <property type="match status" value="1"/>
</dbReference>
<dbReference type="CDD" id="cd00086">
    <property type="entry name" value="homeodomain"/>
    <property type="match status" value="1"/>
</dbReference>
<evidence type="ECO:0000259" key="13">
    <source>
        <dbReference type="PROSITE" id="PS50071"/>
    </source>
</evidence>
<dbReference type="PROSITE" id="PS50848">
    <property type="entry name" value="START"/>
    <property type="match status" value="1"/>
</dbReference>
<organism evidence="15 16">
    <name type="scientific">Erythranthe guttata</name>
    <name type="common">Yellow monkey flower</name>
    <name type="synonym">Mimulus guttatus</name>
    <dbReference type="NCBI Taxonomy" id="4155"/>
    <lineage>
        <taxon>Eukaryota</taxon>
        <taxon>Viridiplantae</taxon>
        <taxon>Streptophyta</taxon>
        <taxon>Embryophyta</taxon>
        <taxon>Tracheophyta</taxon>
        <taxon>Spermatophyta</taxon>
        <taxon>Magnoliopsida</taxon>
        <taxon>eudicotyledons</taxon>
        <taxon>Gunneridae</taxon>
        <taxon>Pentapetalae</taxon>
        <taxon>asterids</taxon>
        <taxon>lamiids</taxon>
        <taxon>Lamiales</taxon>
        <taxon>Phrymaceae</taxon>
        <taxon>Erythranthe</taxon>
    </lineage>
</organism>
<dbReference type="SMART" id="SM00389">
    <property type="entry name" value="HOX"/>
    <property type="match status" value="1"/>
</dbReference>
<keyword evidence="16" id="KW-1185">Reference proteome</keyword>
<dbReference type="CDD" id="cd08875">
    <property type="entry name" value="START_ArGLABRA2_like"/>
    <property type="match status" value="1"/>
</dbReference>
<protein>
    <recommendedName>
        <fullName evidence="17">Homeobox domain-containing protein</fullName>
    </recommendedName>
</protein>
<dbReference type="GO" id="GO:0003677">
    <property type="term" value="F:DNA binding"/>
    <property type="evidence" value="ECO:0007669"/>
    <property type="project" value="UniProtKB-UniRule"/>
</dbReference>
<evidence type="ECO:0000256" key="8">
    <source>
        <dbReference type="ARBA" id="ARBA00023242"/>
    </source>
</evidence>
<dbReference type="EMBL" id="KI630469">
    <property type="protein sequence ID" value="EYU38930.1"/>
    <property type="molecule type" value="Genomic_DNA"/>
</dbReference>
<evidence type="ECO:0008006" key="17">
    <source>
        <dbReference type="Google" id="ProtNLM"/>
    </source>
</evidence>
<reference evidence="15 16" key="1">
    <citation type="journal article" date="2013" name="Proc. Natl. Acad. Sci. U.S.A.">
        <title>Fine-scale variation in meiotic recombination in Mimulus inferred from population shotgun sequencing.</title>
        <authorList>
            <person name="Hellsten U."/>
            <person name="Wright K.M."/>
            <person name="Jenkins J."/>
            <person name="Shu S."/>
            <person name="Yuan Y."/>
            <person name="Wessler S.R."/>
            <person name="Schmutz J."/>
            <person name="Willis J.H."/>
            <person name="Rokhsar D.S."/>
        </authorList>
    </citation>
    <scope>NUCLEOTIDE SEQUENCE [LARGE SCALE GENOMIC DNA]</scope>
    <source>
        <strain evidence="16">cv. DUN x IM62</strain>
    </source>
</reference>
<keyword evidence="8 9" id="KW-0539">Nucleus</keyword>
<sequence length="678" mass="76527">MDLSNRGNGSGDEENYNSEQGKKQYHRHTTEQIQQLEAFYNECPHPDKNQRQQLSRELGLDQKQIKFWFQNKRTQTKALNERADNNSLRSENERIHFENLSMHEALKNAFCPSCNSSGVCEEEKRQNLQRLRIENARLKEEHERAVNFLTNYMGNPILPSVGTEPSTSAPGEQYMSQHWSTSVTHVDQSVIIETAVAAMNELMELLRVNEPLWFEAPSDHGRYTLRRDSYDMIFPKSNQVNTSSARFESSKDSGEVAMSATHLIEMLVDVNKWKEFFPTIVTKATTLEAIDTGIFGGLLHLLYQKMHILSPLVAPREFFFIRYSRQINSSTWVLVDMSYDFITQLQDSVPIRSWRFPSGCIIQDISNGKSTVTWIEHVQVDDKLSTHRLYRDFVCGSQAYGAKRWITTLQRMCERFAFSNGLIATPTNELEGVIESLEGKRNVMTLSQRMVESFFEVLCMSDKLDFPNPSEYQNSGVCVALRKSNGPHQPDGFIVSVATSLWLPFSKEHLFNFFHDEKRRALWDVLSNGNPVTTVAHISTGKHPGNRISIIQPFVPKENKMVVLQESSIDSLGAAIIYAPMDLKALLSVVNGEDATKIPILPSGFVISTDGRASSRGTNGASTSSNTGSGGSLLTVAFQILICHSQLTTQLNMESVATVHTLISSTVKKIKAALHYYD</sequence>
<evidence type="ECO:0000256" key="1">
    <source>
        <dbReference type="ARBA" id="ARBA00004123"/>
    </source>
</evidence>
<dbReference type="PANTHER" id="PTHR45654:SF9">
    <property type="entry name" value="HOMEOBOX-LEUCINE ZIPPER PROTEIN HDG10-RELATED"/>
    <property type="match status" value="1"/>
</dbReference>
<evidence type="ECO:0000313" key="15">
    <source>
        <dbReference type="EMBL" id="EYU38930.1"/>
    </source>
</evidence>
<accession>A0A022RJ86</accession>
<evidence type="ECO:0000256" key="4">
    <source>
        <dbReference type="ARBA" id="ARBA00023054"/>
    </source>
</evidence>
<evidence type="ECO:0000256" key="10">
    <source>
        <dbReference type="RuleBase" id="RU000682"/>
    </source>
</evidence>
<dbReference type="FunFam" id="1.10.10.60:FF:000229">
    <property type="entry name" value="Homeobox-leucine zipper protein HDG1"/>
    <property type="match status" value="1"/>
</dbReference>
<feature type="DNA-binding region" description="Homeobox" evidence="9">
    <location>
        <begin position="21"/>
        <end position="80"/>
    </location>
</feature>
<dbReference type="Pfam" id="PF01852">
    <property type="entry name" value="START"/>
    <property type="match status" value="1"/>
</dbReference>
<evidence type="ECO:0000313" key="16">
    <source>
        <dbReference type="Proteomes" id="UP000030748"/>
    </source>
</evidence>
<dbReference type="Pfam" id="PF00046">
    <property type="entry name" value="Homeodomain"/>
    <property type="match status" value="1"/>
</dbReference>
<evidence type="ECO:0000256" key="6">
    <source>
        <dbReference type="ARBA" id="ARBA00023155"/>
    </source>
</evidence>
<dbReference type="Gene3D" id="1.10.10.60">
    <property type="entry name" value="Homeodomain-like"/>
    <property type="match status" value="1"/>
</dbReference>
<dbReference type="SUPFAM" id="SSF55961">
    <property type="entry name" value="Bet v1-like"/>
    <property type="match status" value="2"/>
</dbReference>
<gene>
    <name evidence="15" type="ORF">MIMGU_mgv1a022472mg</name>
</gene>
<comment type="similarity">
    <text evidence="2">Belongs to the HD-ZIP homeobox family. Class IV subfamily.</text>
</comment>
<dbReference type="Gene3D" id="3.30.530.20">
    <property type="match status" value="1"/>
</dbReference>
<evidence type="ECO:0000256" key="9">
    <source>
        <dbReference type="PROSITE-ProRule" id="PRU00108"/>
    </source>
</evidence>
<dbReference type="AlphaFoldDB" id="A0A022RJ86"/>
<dbReference type="eggNOG" id="ENOG502QTNV">
    <property type="taxonomic scope" value="Eukaryota"/>
</dbReference>
<evidence type="ECO:0000256" key="3">
    <source>
        <dbReference type="ARBA" id="ARBA00023015"/>
    </source>
</evidence>
<evidence type="ECO:0000256" key="7">
    <source>
        <dbReference type="ARBA" id="ARBA00023163"/>
    </source>
</evidence>
<keyword evidence="6 9" id="KW-0371">Homeobox</keyword>
<evidence type="ECO:0000256" key="11">
    <source>
        <dbReference type="SAM" id="Coils"/>
    </source>
</evidence>
<feature type="domain" description="START" evidence="14">
    <location>
        <begin position="184"/>
        <end position="418"/>
    </location>
</feature>
<feature type="domain" description="Homeobox" evidence="13">
    <location>
        <begin position="19"/>
        <end position="79"/>
    </location>
</feature>
<dbReference type="GO" id="GO:0008289">
    <property type="term" value="F:lipid binding"/>
    <property type="evidence" value="ECO:0007669"/>
    <property type="project" value="InterPro"/>
</dbReference>
<dbReference type="Pfam" id="PF25797">
    <property type="entry name" value="PDF2_C"/>
    <property type="match status" value="1"/>
</dbReference>
<keyword evidence="4 11" id="KW-0175">Coiled coil</keyword>
<evidence type="ECO:0000256" key="2">
    <source>
        <dbReference type="ARBA" id="ARBA00006789"/>
    </source>
</evidence>
<dbReference type="InterPro" id="IPR042160">
    <property type="entry name" value="HD-Zip_IV"/>
</dbReference>
<keyword evidence="3" id="KW-0805">Transcription regulation</keyword>
<dbReference type="OrthoDB" id="6159439at2759"/>
<dbReference type="SMART" id="SM00234">
    <property type="entry name" value="START"/>
    <property type="match status" value="1"/>
</dbReference>
<dbReference type="InterPro" id="IPR001356">
    <property type="entry name" value="HD"/>
</dbReference>
<dbReference type="InterPro" id="IPR002913">
    <property type="entry name" value="START_lipid-bd_dom"/>
</dbReference>
<keyword evidence="5 9" id="KW-0238">DNA-binding</keyword>
<evidence type="ECO:0000259" key="14">
    <source>
        <dbReference type="PROSITE" id="PS50848"/>
    </source>
</evidence>
<dbReference type="InterPro" id="IPR057993">
    <property type="entry name" value="HD-Zip_IV_C"/>
</dbReference>
<comment type="subcellular location">
    <subcellularLocation>
        <location evidence="1 9 10">Nucleus</location>
    </subcellularLocation>
</comment>
<dbReference type="SUPFAM" id="SSF46689">
    <property type="entry name" value="Homeodomain-like"/>
    <property type="match status" value="1"/>
</dbReference>
<dbReference type="Proteomes" id="UP000030748">
    <property type="component" value="Unassembled WGS sequence"/>
</dbReference>
<dbReference type="STRING" id="4155.A0A022RJ86"/>
<proteinExistence type="inferred from homology"/>
<dbReference type="GO" id="GO:0000981">
    <property type="term" value="F:DNA-binding transcription factor activity, RNA polymerase II-specific"/>
    <property type="evidence" value="ECO:0007669"/>
    <property type="project" value="InterPro"/>
</dbReference>
<dbReference type="InterPro" id="IPR017970">
    <property type="entry name" value="Homeobox_CS"/>
</dbReference>
<feature type="coiled-coil region" evidence="11">
    <location>
        <begin position="121"/>
        <end position="148"/>
    </location>
</feature>
<dbReference type="PROSITE" id="PS00027">
    <property type="entry name" value="HOMEOBOX_1"/>
    <property type="match status" value="1"/>
</dbReference>
<dbReference type="GO" id="GO:0005634">
    <property type="term" value="C:nucleus"/>
    <property type="evidence" value="ECO:0007669"/>
    <property type="project" value="UniProtKB-SubCell"/>
</dbReference>
<dbReference type="PhylomeDB" id="A0A022RJ86"/>
<dbReference type="OMA" id="TEESMWI"/>
<dbReference type="KEGG" id="egt:105956273"/>